<dbReference type="PIRSF" id="PIRSF005413">
    <property type="entry name" value="COX11"/>
    <property type="match status" value="1"/>
</dbReference>
<comment type="similarity">
    <text evidence="3 10">Belongs to the COX11/CtaG family.</text>
</comment>
<proteinExistence type="inferred from homology"/>
<comment type="subcellular location">
    <subcellularLocation>
        <location evidence="2 10">Cell inner membrane</location>
        <topology evidence="2 10">Single-pass type II membrane protein</topology>
        <orientation evidence="2 10">Periplasmic side</orientation>
    </subcellularLocation>
</comment>
<sequence length="205" mass="22189">MSDAPAPATQAQARARAARLNRRYAIGALSLAVAMLALSYAAVPFYTLFCRATGYEGTPQRVAADDGTVGRRTLRVAFDANVAPGLPWRFEPETESVHLRVGKAATVFFRAENLSDREIAATAVFNVTPEVSGAWFDKVQCFCFSEQRLGPHETAEWPVVFFLDSKLETDPSMAEIQSITLSYTLYAAPAARNAADAPRRAGPAG</sequence>
<dbReference type="PANTHER" id="PTHR21320">
    <property type="entry name" value="CYTOCHROME C OXIDASE ASSEMBLY PROTEIN COX11-RELATED"/>
    <property type="match status" value="1"/>
</dbReference>
<dbReference type="GO" id="GO:0005886">
    <property type="term" value="C:plasma membrane"/>
    <property type="evidence" value="ECO:0007669"/>
    <property type="project" value="UniProtKB-SubCell"/>
</dbReference>
<evidence type="ECO:0000256" key="5">
    <source>
        <dbReference type="ARBA" id="ARBA00022692"/>
    </source>
</evidence>
<comment type="caution">
    <text evidence="12">The sequence shown here is derived from an EMBL/GenBank/DDBJ whole genome shotgun (WGS) entry which is preliminary data.</text>
</comment>
<dbReference type="Proteomes" id="UP000253529">
    <property type="component" value="Unassembled WGS sequence"/>
</dbReference>
<feature type="transmembrane region" description="Helical" evidence="11">
    <location>
        <begin position="24"/>
        <end position="43"/>
    </location>
</feature>
<evidence type="ECO:0000313" key="12">
    <source>
        <dbReference type="EMBL" id="RBP11901.1"/>
    </source>
</evidence>
<dbReference type="Gene3D" id="2.60.370.10">
    <property type="entry name" value="Ctag/Cox11"/>
    <property type="match status" value="1"/>
</dbReference>
<gene>
    <name evidence="10" type="primary">ctaG</name>
    <name evidence="12" type="ORF">DFR50_1158</name>
</gene>
<keyword evidence="5 10" id="KW-0812">Transmembrane</keyword>
<organism evidence="12 13">
    <name type="scientific">Roseiarcus fermentans</name>
    <dbReference type="NCBI Taxonomy" id="1473586"/>
    <lineage>
        <taxon>Bacteria</taxon>
        <taxon>Pseudomonadati</taxon>
        <taxon>Pseudomonadota</taxon>
        <taxon>Alphaproteobacteria</taxon>
        <taxon>Hyphomicrobiales</taxon>
        <taxon>Roseiarcaceae</taxon>
        <taxon>Roseiarcus</taxon>
    </lineage>
</organism>
<evidence type="ECO:0000256" key="4">
    <source>
        <dbReference type="ARBA" id="ARBA00015384"/>
    </source>
</evidence>
<name>A0A366FB94_9HYPH</name>
<evidence type="ECO:0000256" key="8">
    <source>
        <dbReference type="ARBA" id="ARBA00023008"/>
    </source>
</evidence>
<feature type="topological domain" description="Periplasmic" evidence="10">
    <location>
        <begin position="43"/>
        <end position="205"/>
    </location>
</feature>
<dbReference type="SUPFAM" id="SSF110111">
    <property type="entry name" value="Ctag/Cox11"/>
    <property type="match status" value="1"/>
</dbReference>
<dbReference type="RefSeq" id="WP_245427780.1">
    <property type="nucleotide sequence ID" value="NZ_QNRK01000015.1"/>
</dbReference>
<evidence type="ECO:0000256" key="11">
    <source>
        <dbReference type="SAM" id="Phobius"/>
    </source>
</evidence>
<dbReference type="NCBIfam" id="NF003465">
    <property type="entry name" value="PRK05089.1"/>
    <property type="match status" value="1"/>
</dbReference>
<dbReference type="FunFam" id="2.60.370.10:FF:000001">
    <property type="entry name" value="COX11 cytochrome c oxidase assembly homolog"/>
    <property type="match status" value="1"/>
</dbReference>
<dbReference type="AlphaFoldDB" id="A0A366FB94"/>
<keyword evidence="7 10" id="KW-1133">Transmembrane helix</keyword>
<dbReference type="GO" id="GO:0005507">
    <property type="term" value="F:copper ion binding"/>
    <property type="evidence" value="ECO:0007669"/>
    <property type="project" value="InterPro"/>
</dbReference>
<keyword evidence="9 10" id="KW-0472">Membrane</keyword>
<dbReference type="GO" id="GO:0008535">
    <property type="term" value="P:respiratory chain complex IV assembly"/>
    <property type="evidence" value="ECO:0007669"/>
    <property type="project" value="UniProtKB-UniRule"/>
</dbReference>
<keyword evidence="10" id="KW-1003">Cell membrane</keyword>
<evidence type="ECO:0000256" key="7">
    <source>
        <dbReference type="ARBA" id="ARBA00022989"/>
    </source>
</evidence>
<evidence type="ECO:0000313" key="13">
    <source>
        <dbReference type="Proteomes" id="UP000253529"/>
    </source>
</evidence>
<dbReference type="HAMAP" id="MF_00155">
    <property type="entry name" value="CtaG"/>
    <property type="match status" value="1"/>
</dbReference>
<evidence type="ECO:0000256" key="10">
    <source>
        <dbReference type="HAMAP-Rule" id="MF_00155"/>
    </source>
</evidence>
<evidence type="ECO:0000256" key="2">
    <source>
        <dbReference type="ARBA" id="ARBA00004382"/>
    </source>
</evidence>
<evidence type="ECO:0000256" key="3">
    <source>
        <dbReference type="ARBA" id="ARBA00009620"/>
    </source>
</evidence>
<keyword evidence="10" id="KW-0997">Cell inner membrane</keyword>
<feature type="topological domain" description="Cytoplasmic" evidence="10">
    <location>
        <begin position="1"/>
        <end position="18"/>
    </location>
</feature>
<dbReference type="Pfam" id="PF04442">
    <property type="entry name" value="CtaG_Cox11"/>
    <property type="match status" value="1"/>
</dbReference>
<comment type="function">
    <text evidence="1 10">Exerts its effect at some terminal stage of cytochrome c oxidase synthesis, probably by being involved in the insertion of the copper B into subunit I.</text>
</comment>
<keyword evidence="13" id="KW-1185">Reference proteome</keyword>
<reference evidence="12 13" key="1">
    <citation type="submission" date="2018-06" db="EMBL/GenBank/DDBJ databases">
        <title>Genomic Encyclopedia of Type Strains, Phase IV (KMG-IV): sequencing the most valuable type-strain genomes for metagenomic binning, comparative biology and taxonomic classification.</title>
        <authorList>
            <person name="Goeker M."/>
        </authorList>
    </citation>
    <scope>NUCLEOTIDE SEQUENCE [LARGE SCALE GENOMIC DNA]</scope>
    <source>
        <strain evidence="12 13">DSM 24875</strain>
    </source>
</reference>
<dbReference type="InterPro" id="IPR023471">
    <property type="entry name" value="CtaG/Cox11_dom_sf"/>
</dbReference>
<accession>A0A366FB94</accession>
<protein>
    <recommendedName>
        <fullName evidence="4 10">Cytochrome c oxidase assembly protein CtaG</fullName>
    </recommendedName>
</protein>
<dbReference type="EMBL" id="QNRK01000015">
    <property type="protein sequence ID" value="RBP11901.1"/>
    <property type="molecule type" value="Genomic_DNA"/>
</dbReference>
<dbReference type="PANTHER" id="PTHR21320:SF3">
    <property type="entry name" value="CYTOCHROME C OXIDASE ASSEMBLY PROTEIN COX11, MITOCHONDRIAL-RELATED"/>
    <property type="match status" value="1"/>
</dbReference>
<dbReference type="InterPro" id="IPR007533">
    <property type="entry name" value="Cyt_c_oxidase_assmbl_CtaG"/>
</dbReference>
<evidence type="ECO:0000256" key="6">
    <source>
        <dbReference type="ARBA" id="ARBA00022968"/>
    </source>
</evidence>
<evidence type="ECO:0000256" key="1">
    <source>
        <dbReference type="ARBA" id="ARBA00004007"/>
    </source>
</evidence>
<keyword evidence="6 10" id="KW-0735">Signal-anchor</keyword>
<keyword evidence="8 10" id="KW-0186">Copper</keyword>
<evidence type="ECO:0000256" key="9">
    <source>
        <dbReference type="ARBA" id="ARBA00023136"/>
    </source>
</evidence>